<evidence type="ECO:0000259" key="5">
    <source>
        <dbReference type="PROSITE" id="PS50850"/>
    </source>
</evidence>
<feature type="transmembrane region" description="Helical" evidence="4">
    <location>
        <begin position="369"/>
        <end position="392"/>
    </location>
</feature>
<protein>
    <submittedName>
        <fullName evidence="6">MFS transporter</fullName>
    </submittedName>
</protein>
<evidence type="ECO:0000313" key="6">
    <source>
        <dbReference type="EMBL" id="MEJ5979584.1"/>
    </source>
</evidence>
<dbReference type="Pfam" id="PF07690">
    <property type="entry name" value="MFS_1"/>
    <property type="match status" value="1"/>
</dbReference>
<dbReference type="Gene3D" id="1.20.1250.20">
    <property type="entry name" value="MFS general substrate transporter like domains"/>
    <property type="match status" value="2"/>
</dbReference>
<feature type="transmembrane region" description="Helical" evidence="4">
    <location>
        <begin position="398"/>
        <end position="419"/>
    </location>
</feature>
<comment type="caution">
    <text evidence="6">The sequence shown here is derived from an EMBL/GenBank/DDBJ whole genome shotgun (WGS) entry which is preliminary data.</text>
</comment>
<gene>
    <name evidence="6" type="ORF">WG901_23230</name>
</gene>
<dbReference type="EMBL" id="JBBHJZ010000009">
    <property type="protein sequence ID" value="MEJ5979584.1"/>
    <property type="molecule type" value="Genomic_DNA"/>
</dbReference>
<feature type="transmembrane region" description="Helical" evidence="4">
    <location>
        <begin position="130"/>
        <end position="148"/>
    </location>
</feature>
<evidence type="ECO:0000256" key="4">
    <source>
        <dbReference type="SAM" id="Phobius"/>
    </source>
</evidence>
<proteinExistence type="predicted"/>
<feature type="transmembrane region" description="Helical" evidence="4">
    <location>
        <begin position="69"/>
        <end position="89"/>
    </location>
</feature>
<feature type="transmembrane region" description="Helical" evidence="4">
    <location>
        <begin position="191"/>
        <end position="212"/>
    </location>
</feature>
<feature type="transmembrane region" description="Helical" evidence="4">
    <location>
        <begin position="160"/>
        <end position="179"/>
    </location>
</feature>
<accession>A0ABU8S2S5</accession>
<dbReference type="RefSeq" id="WP_339589520.1">
    <property type="nucleotide sequence ID" value="NZ_JBBHJZ010000009.1"/>
</dbReference>
<keyword evidence="3 4" id="KW-0472">Membrane</keyword>
<reference evidence="6 7" key="1">
    <citation type="submission" date="2024-03" db="EMBL/GenBank/DDBJ databases">
        <authorList>
            <person name="Jo J.-H."/>
        </authorList>
    </citation>
    <scope>NUCLEOTIDE SEQUENCE [LARGE SCALE GENOMIC DNA]</scope>
    <source>
        <strain evidence="6 7">PS1R-30</strain>
    </source>
</reference>
<keyword evidence="2 4" id="KW-1133">Transmembrane helix</keyword>
<dbReference type="InterPro" id="IPR036259">
    <property type="entry name" value="MFS_trans_sf"/>
</dbReference>
<keyword evidence="1 4" id="KW-0812">Transmembrane</keyword>
<dbReference type="PANTHER" id="PTHR11360">
    <property type="entry name" value="MONOCARBOXYLATE TRANSPORTER"/>
    <property type="match status" value="1"/>
</dbReference>
<feature type="transmembrane region" description="Helical" evidence="4">
    <location>
        <begin position="245"/>
        <end position="268"/>
    </location>
</feature>
<dbReference type="InterPro" id="IPR020846">
    <property type="entry name" value="MFS_dom"/>
</dbReference>
<organism evidence="6 7">
    <name type="scientific">Novosphingobium anseongense</name>
    <dbReference type="NCBI Taxonomy" id="3133436"/>
    <lineage>
        <taxon>Bacteria</taxon>
        <taxon>Pseudomonadati</taxon>
        <taxon>Pseudomonadota</taxon>
        <taxon>Alphaproteobacteria</taxon>
        <taxon>Sphingomonadales</taxon>
        <taxon>Sphingomonadaceae</taxon>
        <taxon>Novosphingobium</taxon>
    </lineage>
</organism>
<feature type="transmembrane region" description="Helical" evidence="4">
    <location>
        <begin position="333"/>
        <end position="357"/>
    </location>
</feature>
<dbReference type="PROSITE" id="PS50850">
    <property type="entry name" value="MFS"/>
    <property type="match status" value="1"/>
</dbReference>
<dbReference type="InterPro" id="IPR011701">
    <property type="entry name" value="MFS"/>
</dbReference>
<sequence>MVSAAAVQSPKGAFATAQEHFAPSAGQEWRAHWTLVLAATVGMSFHSVMSHGLGLFMEPLQAEFAWSRSQISLGLTIAAMLSLPLSPVVGAMVDRWGSRRLALPGVVLSATAIACFATLSGSIAQWLGLWLAYALVAMLLKTTIWSAAVSSTFSTSRGLALAFALSGTAIAQVVVPPLAQFLIANYGWRTAYATLGIGWGGFTFVLLFLFFFDARDRRRLQRPGTTSEVASTGLGFGEAFRTPTLIRIAGATLISCLLNIAILVHQVPILVENGIDRANAAYLASLAGVAGIVGKIVTGWLLDRIDGGWVGGLSLSLPAVGFLLILYPTGTSAAVVLAMILIGYAAGTSLQICAYLTTRYGGMRNFGKIFGVMASLIAVGGGLGPTIAAAVHDAFGNYAPLLLVAIPASIVSGLLIVGLGPYPEWTEKEPAT</sequence>
<dbReference type="SUPFAM" id="SSF103473">
    <property type="entry name" value="MFS general substrate transporter"/>
    <property type="match status" value="1"/>
</dbReference>
<keyword evidence="7" id="KW-1185">Reference proteome</keyword>
<name>A0ABU8S2S5_9SPHN</name>
<evidence type="ECO:0000256" key="3">
    <source>
        <dbReference type="ARBA" id="ARBA00023136"/>
    </source>
</evidence>
<feature type="transmembrane region" description="Helical" evidence="4">
    <location>
        <begin position="280"/>
        <end position="302"/>
    </location>
</feature>
<evidence type="ECO:0000256" key="2">
    <source>
        <dbReference type="ARBA" id="ARBA00022989"/>
    </source>
</evidence>
<evidence type="ECO:0000256" key="1">
    <source>
        <dbReference type="ARBA" id="ARBA00022692"/>
    </source>
</evidence>
<evidence type="ECO:0000313" key="7">
    <source>
        <dbReference type="Proteomes" id="UP001361239"/>
    </source>
</evidence>
<feature type="domain" description="Major facilitator superfamily (MFS) profile" evidence="5">
    <location>
        <begin position="35"/>
        <end position="424"/>
    </location>
</feature>
<dbReference type="Proteomes" id="UP001361239">
    <property type="component" value="Unassembled WGS sequence"/>
</dbReference>
<feature type="transmembrane region" description="Helical" evidence="4">
    <location>
        <begin position="101"/>
        <end position="124"/>
    </location>
</feature>
<feature type="transmembrane region" description="Helical" evidence="4">
    <location>
        <begin position="33"/>
        <end position="57"/>
    </location>
</feature>
<dbReference type="InterPro" id="IPR050327">
    <property type="entry name" value="Proton-linked_MCT"/>
</dbReference>
<dbReference type="PANTHER" id="PTHR11360:SF290">
    <property type="entry name" value="MONOCARBOXYLATE MFS PERMEASE"/>
    <property type="match status" value="1"/>
</dbReference>
<feature type="transmembrane region" description="Helical" evidence="4">
    <location>
        <begin position="309"/>
        <end position="327"/>
    </location>
</feature>